<dbReference type="GO" id="GO:0006351">
    <property type="term" value="P:DNA-templated transcription"/>
    <property type="evidence" value="ECO:0007669"/>
    <property type="project" value="InterPro"/>
</dbReference>
<proteinExistence type="inferred from homology"/>
<keyword evidence="5" id="KW-0175">Coiled coil</keyword>
<dbReference type="Gene3D" id="1.10.287.320">
    <property type="entry name" value="Viral phosphoprotein oligmorisation site domain"/>
    <property type="match status" value="1"/>
</dbReference>
<evidence type="ECO:0000259" key="9">
    <source>
        <dbReference type="Pfam" id="PF01806"/>
    </source>
</evidence>
<evidence type="ECO:0000256" key="2">
    <source>
        <dbReference type="ARBA" id="ARBA00020572"/>
    </source>
</evidence>
<sequence>MDQDALIPKEDSEVEGEASGGRESLSDVIGFLDAVLSSEPTEIGGDRSWLYNTIDTLQGPGPTYRIKSDGEGEISTSPNQDNRPGEESRVSGRTSKSEAEAHARDVDKQNIHRTAGRGAGTNVVSQDLGNGGNSGIPEDPPNEGGHPRSGAENENREMAANPDKRGEDQAERFPEEIRGSAPLPDDGEGRADNNGRSMESSSPHSTRVTGVLMIPSPELEEAVLQRNKRRPVNGGSRPLTPAAAPGIQASSPGHDNSTRSPPGKPSTTQDEHTGSRNAPAVRIKDRRPTAGTRSAPDRPADGHPAHPGPEIDATKKGIGESTSSMKEMATLLTSLGVIQSAQEFESSRDASYVFARRALKSANYAEMTFNVCGLILSAEKSFANRVDENKQLLKQIQESVESFRDIYKRFSEYQKEQNSLLMSNLSTLHIITDRGGKTDNTDSPTRSPSVFAKTKENKTKVIRFDPSMETLGDMKYKPDLLREDEFRDEIRNPVYQERETESRVSNASRLLPSKEKPTMHSLRLVIESSPLSRAEKAAYVKSLSKCKTDQEVKEVMELVEEDIESLTG</sequence>
<dbReference type="InterPro" id="IPR016075">
    <property type="entry name" value="RNA_pol_Pprot-P_XD_paramyxovir"/>
</dbReference>
<dbReference type="GO" id="GO:0019079">
    <property type="term" value="P:viral genome replication"/>
    <property type="evidence" value="ECO:0007669"/>
    <property type="project" value="InterPro"/>
</dbReference>
<dbReference type="CDD" id="cd21031">
    <property type="entry name" value="MEV_P-protein-C_like"/>
    <property type="match status" value="1"/>
</dbReference>
<feature type="compositionally biased region" description="Basic and acidic residues" evidence="8">
    <location>
        <begin position="295"/>
        <end position="304"/>
    </location>
</feature>
<keyword evidence="3" id="KW-0597">Phosphoprotein</keyword>
<accession>A0A1I9LV27</accession>
<evidence type="ECO:0000256" key="8">
    <source>
        <dbReference type="SAM" id="MobiDB-lite"/>
    </source>
</evidence>
<feature type="region of interest" description="Disordered" evidence="8">
    <location>
        <begin position="57"/>
        <end position="317"/>
    </location>
</feature>
<keyword evidence="4" id="KW-0693">Viral RNA replication</keyword>
<dbReference type="Pfam" id="PF01806">
    <property type="entry name" value="Paramyxo_P"/>
    <property type="match status" value="1"/>
</dbReference>
<evidence type="ECO:0000256" key="4">
    <source>
        <dbReference type="ARBA" id="ARBA00022953"/>
    </source>
</evidence>
<evidence type="ECO:0000256" key="5">
    <source>
        <dbReference type="ARBA" id="ARBA00023054"/>
    </source>
</evidence>
<dbReference type="GO" id="GO:0003968">
    <property type="term" value="F:RNA-directed RNA polymerase activity"/>
    <property type="evidence" value="ECO:0007669"/>
    <property type="project" value="InterPro"/>
</dbReference>
<feature type="region of interest" description="Disordered" evidence="8">
    <location>
        <begin position="1"/>
        <end position="25"/>
    </location>
</feature>
<dbReference type="SUPFAM" id="SSF58034">
    <property type="entry name" value="Multimerization domain of the phosphoprotein from sendai virus"/>
    <property type="match status" value="1"/>
</dbReference>
<feature type="compositionally biased region" description="Polar residues" evidence="8">
    <location>
        <begin position="194"/>
        <end position="208"/>
    </location>
</feature>
<reference evidence="10" key="1">
    <citation type="submission" date="2015-06" db="EMBL/GenBank/DDBJ databases">
        <title>A fatal Sendai virus infection with the new strain Heidelberg in a three weeks old white-headed marmoset: the role of 'open view' diagnostic in uncommon diseases in zoo animals.</title>
        <authorList>
            <person name="Schneider-Buehl L."/>
            <person name="Hoferer M."/>
            <person name="Saenger K."/>
            <person name="Lange M."/>
            <person name="Stockklausner J."/>
            <person name="Kohl C."/>
            <person name="Kurth A."/>
        </authorList>
    </citation>
    <scope>NUCLEOTIDE SEQUENCE</scope>
    <source>
        <strain evidence="10">Heidelberg</strain>
    </source>
</reference>
<comment type="function">
    <text evidence="7">Essential cofactor of the RNA polymerase L that plays a central role in the transcription and replication by forming the polymerase complex with RNA polymerase L and recruiting L to the genomic N-RNA template for RNA synthesis. Also plays a central role in the encapsidation of nascent RNA chains by forming the encapsidation complex with the nucleocapsid protein N (N-P complex). Acts as a chaperone for newly synthesized free N protein, so-called N0, allowing encapsidation of nascent RNA chains during replication. The nucleoprotein protein N prevents excessive phosphorylation of P, which leads to down-regulation of viral transcription/ replication. Participates, together with N, in the formation of viral factories (viroplasms), which are large inclusions in the host cytoplasm where replication takes place. Recruits host PI4KB and remodel the host endoplasmic reticulum membrane to form viral replication factories.</text>
</comment>
<comment type="similarity">
    <text evidence="1">Belongs to the respirovirus P protein family.</text>
</comment>
<dbReference type="EMBL" id="KT120023">
    <property type="protein sequence ID" value="ANQ45722.1"/>
    <property type="molecule type" value="Viral_cRNA"/>
</dbReference>
<evidence type="ECO:0000256" key="3">
    <source>
        <dbReference type="ARBA" id="ARBA00022553"/>
    </source>
</evidence>
<dbReference type="InterPro" id="IPR043097">
    <property type="entry name" value="PProtein_oligomer_dom1"/>
</dbReference>
<evidence type="ECO:0000256" key="7">
    <source>
        <dbReference type="ARBA" id="ARBA00056126"/>
    </source>
</evidence>
<feature type="compositionally biased region" description="Basic and acidic residues" evidence="8">
    <location>
        <begin position="145"/>
        <end position="178"/>
    </location>
</feature>
<evidence type="ECO:0000313" key="10">
    <source>
        <dbReference type="EMBL" id="ANQ45722.1"/>
    </source>
</evidence>
<feature type="compositionally biased region" description="Polar residues" evidence="8">
    <location>
        <begin position="248"/>
        <end position="268"/>
    </location>
</feature>
<organism evidence="10">
    <name type="scientific">Respirovirus muris</name>
    <dbReference type="NCBI Taxonomy" id="3052731"/>
    <lineage>
        <taxon>Viruses</taxon>
        <taxon>Riboviria</taxon>
        <taxon>Orthornavirae</taxon>
        <taxon>Negarnaviricota</taxon>
        <taxon>Haploviricotina</taxon>
        <taxon>Monjiviricetes</taxon>
        <taxon>Mononegavirales</taxon>
        <taxon>Paramyxoviridae</taxon>
        <taxon>Feraresvirinae</taxon>
        <taxon>Respirovirus</taxon>
    </lineage>
</organism>
<dbReference type="GO" id="GO:0003723">
    <property type="term" value="F:RNA binding"/>
    <property type="evidence" value="ECO:0007669"/>
    <property type="project" value="InterPro"/>
</dbReference>
<dbReference type="Gene3D" id="1.10.8.10">
    <property type="entry name" value="DNA helicase RuvA subunit, C-terminal domain"/>
    <property type="match status" value="1"/>
</dbReference>
<dbReference type="Gene3D" id="1.10.287.340">
    <property type="match status" value="1"/>
</dbReference>
<dbReference type="SUPFAM" id="SSF101089">
    <property type="entry name" value="Phosphoprotein XD domain"/>
    <property type="match status" value="1"/>
</dbReference>
<protein>
    <recommendedName>
        <fullName evidence="2">Phosphoprotein</fullName>
    </recommendedName>
</protein>
<evidence type="ECO:0000256" key="1">
    <source>
        <dbReference type="ARBA" id="ARBA00007522"/>
    </source>
</evidence>
<evidence type="ECO:0000256" key="6">
    <source>
        <dbReference type="ARBA" id="ARBA00046746"/>
    </source>
</evidence>
<feature type="compositionally biased region" description="Basic and acidic residues" evidence="8">
    <location>
        <begin position="83"/>
        <end position="110"/>
    </location>
</feature>
<name>A0A1I9LV27_9MONO</name>
<gene>
    <name evidence="10" type="primary">P</name>
</gene>
<dbReference type="InterPro" id="IPR002693">
    <property type="entry name" value="Paramyxo_PProtein_C"/>
</dbReference>
<comment type="subunit">
    <text evidence="6">Homotetramer. Interacts (via multimerization domain) with polymerase L; this interaction forms the polymerase complex. Interacts (via N-terminus) with N0; this interaction allows P to chaperon N0 before encapsidation and form the N-P complex. Interacts (via C-terminus) with N-RNA template; this interaction positions the polymerase on the template.</text>
</comment>
<feature type="domain" description="Paramyxovirinae P phosphoprotein C-terminal" evidence="9">
    <location>
        <begin position="325"/>
        <end position="564"/>
    </location>
</feature>